<evidence type="ECO:0000313" key="1">
    <source>
        <dbReference type="EMBL" id="VDO14462.1"/>
    </source>
</evidence>
<keyword evidence="2" id="KW-1185">Reference proteome</keyword>
<proteinExistence type="predicted"/>
<evidence type="ECO:0000313" key="3">
    <source>
        <dbReference type="WBParaSite" id="HNAJ_0001294701-mRNA-1"/>
    </source>
</evidence>
<organism evidence="3">
    <name type="scientific">Rodentolepis nana</name>
    <name type="common">Dwarf tapeworm</name>
    <name type="synonym">Hymenolepis nana</name>
    <dbReference type="NCBI Taxonomy" id="102285"/>
    <lineage>
        <taxon>Eukaryota</taxon>
        <taxon>Metazoa</taxon>
        <taxon>Spiralia</taxon>
        <taxon>Lophotrochozoa</taxon>
        <taxon>Platyhelminthes</taxon>
        <taxon>Cestoda</taxon>
        <taxon>Eucestoda</taxon>
        <taxon>Cyclophyllidea</taxon>
        <taxon>Hymenolepididae</taxon>
        <taxon>Rodentolepis</taxon>
    </lineage>
</organism>
<name>A0A0R3TYJ8_RODNA</name>
<dbReference type="WBParaSite" id="HNAJ_0001294701-mRNA-1">
    <property type="protein sequence ID" value="HNAJ_0001294701-mRNA-1"/>
    <property type="gene ID" value="HNAJ_0001294701"/>
</dbReference>
<dbReference type="Proteomes" id="UP000278807">
    <property type="component" value="Unassembled WGS sequence"/>
</dbReference>
<reference evidence="1 2" key="2">
    <citation type="submission" date="2018-11" db="EMBL/GenBank/DDBJ databases">
        <authorList>
            <consortium name="Pathogen Informatics"/>
        </authorList>
    </citation>
    <scope>NUCLEOTIDE SEQUENCE [LARGE SCALE GENOMIC DNA]</scope>
</reference>
<dbReference type="EMBL" id="UZAE01014793">
    <property type="protein sequence ID" value="VDO14462.1"/>
    <property type="molecule type" value="Genomic_DNA"/>
</dbReference>
<dbReference type="AlphaFoldDB" id="A0A0R3TYJ8"/>
<accession>A0A0R3TYJ8</accession>
<evidence type="ECO:0000313" key="2">
    <source>
        <dbReference type="Proteomes" id="UP000278807"/>
    </source>
</evidence>
<sequence length="71" mass="7655">MAGFQLTNSSSLAVFLLPNISGFPSLSLGLDSESGGSSVFPPVSYIEGMWVEYILPICEDVLPSNRVRYVV</sequence>
<reference evidence="3" key="1">
    <citation type="submission" date="2017-02" db="UniProtKB">
        <authorList>
            <consortium name="WormBaseParasite"/>
        </authorList>
    </citation>
    <scope>IDENTIFICATION</scope>
</reference>
<gene>
    <name evidence="1" type="ORF">HNAJ_LOCUS12921</name>
</gene>
<protein>
    <submittedName>
        <fullName evidence="3">Secreted protein</fullName>
    </submittedName>
</protein>